<dbReference type="AlphaFoldDB" id="A0A367PAE6"/>
<evidence type="ECO:0000313" key="2">
    <source>
        <dbReference type="Proteomes" id="UP000253501"/>
    </source>
</evidence>
<dbReference type="RefSeq" id="WP_114135345.1">
    <property type="nucleotide sequence ID" value="NZ_CP068434.1"/>
</dbReference>
<dbReference type="InterPro" id="IPR010710">
    <property type="entry name" value="DUF1289"/>
</dbReference>
<dbReference type="Proteomes" id="UP000253501">
    <property type="component" value="Unassembled WGS sequence"/>
</dbReference>
<comment type="caution">
    <text evidence="1">The sequence shown here is derived from an EMBL/GenBank/DDBJ whole genome shotgun (WGS) entry which is preliminary data.</text>
</comment>
<protein>
    <submittedName>
        <fullName evidence="1">DUF1289 domain-containing protein</fullName>
    </submittedName>
</protein>
<name>A0A367PAE6_CUPNE</name>
<gene>
    <name evidence="1" type="ORF">DDK22_31550</name>
</gene>
<sequence>MNPPLSVINPCLNICRMDLAGKYCQGCGRTPVEIGRWAQMTDAERAEVMASLPARQSWRSRAPAPTP</sequence>
<dbReference type="PANTHER" id="PTHR35175:SF2">
    <property type="entry name" value="DUF1289 DOMAIN-CONTAINING PROTEIN"/>
    <property type="match status" value="1"/>
</dbReference>
<dbReference type="Pfam" id="PF06945">
    <property type="entry name" value="DUF1289"/>
    <property type="match status" value="1"/>
</dbReference>
<accession>A0A367PAE6</accession>
<dbReference type="EMBL" id="QDHA01000097">
    <property type="protein sequence ID" value="RCJ04554.1"/>
    <property type="molecule type" value="Genomic_DNA"/>
</dbReference>
<dbReference type="PANTHER" id="PTHR35175">
    <property type="entry name" value="DUF1289 DOMAIN-CONTAINING PROTEIN"/>
    <property type="match status" value="1"/>
</dbReference>
<organism evidence="1 2">
    <name type="scientific">Cupriavidus necator</name>
    <name type="common">Alcaligenes eutrophus</name>
    <name type="synonym">Ralstonia eutropha</name>
    <dbReference type="NCBI Taxonomy" id="106590"/>
    <lineage>
        <taxon>Bacteria</taxon>
        <taxon>Pseudomonadati</taxon>
        <taxon>Pseudomonadota</taxon>
        <taxon>Betaproteobacteria</taxon>
        <taxon>Burkholderiales</taxon>
        <taxon>Burkholderiaceae</taxon>
        <taxon>Cupriavidus</taxon>
    </lineage>
</organism>
<evidence type="ECO:0000313" key="1">
    <source>
        <dbReference type="EMBL" id="RCJ04554.1"/>
    </source>
</evidence>
<reference evidence="1 2" key="1">
    <citation type="submission" date="2018-04" db="EMBL/GenBank/DDBJ databases">
        <title>Cupriavidus necator CR12 genome sequencing and assembly.</title>
        <authorList>
            <person name="Ben Fekih I."/>
            <person name="Mazhar H.S."/>
            <person name="Bello S.K."/>
            <person name="Rensing C."/>
        </authorList>
    </citation>
    <scope>NUCLEOTIDE SEQUENCE [LARGE SCALE GENOMIC DNA]</scope>
    <source>
        <strain evidence="1 2">CR12</strain>
    </source>
</reference>
<proteinExistence type="predicted"/>